<feature type="compositionally biased region" description="Low complexity" evidence="1">
    <location>
        <begin position="25"/>
        <end position="38"/>
    </location>
</feature>
<comment type="caution">
    <text evidence="2">The sequence shown here is derived from an EMBL/GenBank/DDBJ whole genome shotgun (WGS) entry which is preliminary data.</text>
</comment>
<dbReference type="AlphaFoldDB" id="A0A921S3S6"/>
<gene>
    <name evidence="2" type="ORF">BDA96_01G395900</name>
</gene>
<evidence type="ECO:0000256" key="1">
    <source>
        <dbReference type="SAM" id="MobiDB-lite"/>
    </source>
</evidence>
<reference evidence="2" key="2">
    <citation type="submission" date="2020-10" db="EMBL/GenBank/DDBJ databases">
        <authorList>
            <person name="Cooper E.A."/>
            <person name="Brenton Z.W."/>
            <person name="Flinn B.S."/>
            <person name="Jenkins J."/>
            <person name="Shu S."/>
            <person name="Flowers D."/>
            <person name="Luo F."/>
            <person name="Wang Y."/>
            <person name="Xia P."/>
            <person name="Barry K."/>
            <person name="Daum C."/>
            <person name="Lipzen A."/>
            <person name="Yoshinaga Y."/>
            <person name="Schmutz J."/>
            <person name="Saski C."/>
            <person name="Vermerris W."/>
            <person name="Kresovich S."/>
        </authorList>
    </citation>
    <scope>NUCLEOTIDE SEQUENCE</scope>
</reference>
<evidence type="ECO:0000313" key="2">
    <source>
        <dbReference type="EMBL" id="KAG0551116.1"/>
    </source>
</evidence>
<dbReference type="Proteomes" id="UP000807115">
    <property type="component" value="Chromosome 1"/>
</dbReference>
<feature type="compositionally biased region" description="Acidic residues" evidence="1">
    <location>
        <begin position="76"/>
        <end position="86"/>
    </location>
</feature>
<name>A0A921S3S6_SORBI</name>
<reference evidence="2" key="1">
    <citation type="journal article" date="2019" name="BMC Genomics">
        <title>A new reference genome for Sorghum bicolor reveals high levels of sequence similarity between sweet and grain genotypes: implications for the genetics of sugar metabolism.</title>
        <authorList>
            <person name="Cooper E.A."/>
            <person name="Brenton Z.W."/>
            <person name="Flinn B.S."/>
            <person name="Jenkins J."/>
            <person name="Shu S."/>
            <person name="Flowers D."/>
            <person name="Luo F."/>
            <person name="Wang Y."/>
            <person name="Xia P."/>
            <person name="Barry K."/>
            <person name="Daum C."/>
            <person name="Lipzen A."/>
            <person name="Yoshinaga Y."/>
            <person name="Schmutz J."/>
            <person name="Saski C."/>
            <person name="Vermerris W."/>
            <person name="Kresovich S."/>
        </authorList>
    </citation>
    <scope>NUCLEOTIDE SEQUENCE</scope>
</reference>
<accession>A0A921S3S6</accession>
<dbReference type="Gramene" id="EER94857">
    <property type="protein sequence ID" value="EER94857"/>
    <property type="gene ID" value="SORBI_3001G371800"/>
</dbReference>
<feature type="region of interest" description="Disordered" evidence="1">
    <location>
        <begin position="1"/>
        <end position="44"/>
    </location>
</feature>
<feature type="region of interest" description="Disordered" evidence="1">
    <location>
        <begin position="74"/>
        <end position="157"/>
    </location>
</feature>
<dbReference type="OMA" id="AWWSQES"/>
<dbReference type="OrthoDB" id="693751at2759"/>
<protein>
    <submittedName>
        <fullName evidence="2">Uncharacterized protein</fullName>
    </submittedName>
</protein>
<dbReference type="KEGG" id="sbi:8082652"/>
<proteinExistence type="predicted"/>
<evidence type="ECO:0000313" key="3">
    <source>
        <dbReference type="Proteomes" id="UP000807115"/>
    </source>
</evidence>
<organism evidence="2 3">
    <name type="scientific">Sorghum bicolor</name>
    <name type="common">Sorghum</name>
    <name type="synonym">Sorghum vulgare</name>
    <dbReference type="NCBI Taxonomy" id="4558"/>
    <lineage>
        <taxon>Eukaryota</taxon>
        <taxon>Viridiplantae</taxon>
        <taxon>Streptophyta</taxon>
        <taxon>Embryophyta</taxon>
        <taxon>Tracheophyta</taxon>
        <taxon>Spermatophyta</taxon>
        <taxon>Magnoliopsida</taxon>
        <taxon>Liliopsida</taxon>
        <taxon>Poales</taxon>
        <taxon>Poaceae</taxon>
        <taxon>PACMAD clade</taxon>
        <taxon>Panicoideae</taxon>
        <taxon>Andropogonodae</taxon>
        <taxon>Andropogoneae</taxon>
        <taxon>Sorghinae</taxon>
        <taxon>Sorghum</taxon>
    </lineage>
</organism>
<dbReference type="EMBL" id="CM027680">
    <property type="protein sequence ID" value="KAG0551116.1"/>
    <property type="molecule type" value="Genomic_DNA"/>
</dbReference>
<sequence length="181" mass="18679">MAAVQPRVAQRRHPPPAAVPPLPAAPSQAPAARPQLLPCKRSGADAAVAVAHGRNKERVAESCCPSSSRLDQLVLVDDDSGEEDDGCGSCVDGAGGGGQDDDEEESGSGSGSGSGGVAWWSQESGRGGRRCSLWANGNRATDGGQLRAGGERDDEDPAVAAARRREEDRKFWEACLASGYP</sequence>
<feature type="compositionally biased region" description="Pro residues" evidence="1">
    <location>
        <begin position="15"/>
        <end position="24"/>
    </location>
</feature>